<dbReference type="OrthoDB" id="3838338at2759"/>
<keyword evidence="3" id="KW-1185">Reference proteome</keyword>
<dbReference type="SMART" id="SM00355">
    <property type="entry name" value="ZnF_C2H2"/>
    <property type="match status" value="3"/>
</dbReference>
<evidence type="ECO:0000259" key="1">
    <source>
        <dbReference type="PROSITE" id="PS00028"/>
    </source>
</evidence>
<protein>
    <recommendedName>
        <fullName evidence="1">C2H2-type domain-containing protein</fullName>
    </recommendedName>
</protein>
<dbReference type="InterPro" id="IPR044288">
    <property type="entry name" value="ZNF598/HEL2"/>
</dbReference>
<dbReference type="AlphaFoldDB" id="A0A448X2K3"/>
<dbReference type="Proteomes" id="UP000784294">
    <property type="component" value="Unassembled WGS sequence"/>
</dbReference>
<comment type="caution">
    <text evidence="2">The sequence shown here is derived from an EMBL/GenBank/DDBJ whole genome shotgun (WGS) entry which is preliminary data.</text>
</comment>
<evidence type="ECO:0000313" key="3">
    <source>
        <dbReference type="Proteomes" id="UP000784294"/>
    </source>
</evidence>
<dbReference type="GO" id="GO:0016567">
    <property type="term" value="P:protein ubiquitination"/>
    <property type="evidence" value="ECO:0007669"/>
    <property type="project" value="TreeGrafter"/>
</dbReference>
<dbReference type="EMBL" id="CAAALY010078858">
    <property type="protein sequence ID" value="VEL26225.1"/>
    <property type="molecule type" value="Genomic_DNA"/>
</dbReference>
<proteinExistence type="predicted"/>
<evidence type="ECO:0000313" key="2">
    <source>
        <dbReference type="EMBL" id="VEL26225.1"/>
    </source>
</evidence>
<dbReference type="GO" id="GO:0072344">
    <property type="term" value="P:rescue of stalled ribosome"/>
    <property type="evidence" value="ECO:0007669"/>
    <property type="project" value="InterPro"/>
</dbReference>
<sequence>MNFKELAEHRKWNKEKKSGHPLCDFCDSRFYEYEDLVEHVHSIHFTCEVCHGAGQLEVFRDRDELNRHYTTYHFTCQECQDAGTMVVFSTLNQLGMHRLQEHPNSVAGGPHSWLDFKMAPLSESVRGVASRRNPRISGGRIYGGNLKAQILFIIVLF</sequence>
<dbReference type="GO" id="GO:0061630">
    <property type="term" value="F:ubiquitin protein ligase activity"/>
    <property type="evidence" value="ECO:0007669"/>
    <property type="project" value="InterPro"/>
</dbReference>
<dbReference type="GO" id="GO:0043022">
    <property type="term" value="F:ribosome binding"/>
    <property type="evidence" value="ECO:0007669"/>
    <property type="project" value="TreeGrafter"/>
</dbReference>
<dbReference type="PROSITE" id="PS00028">
    <property type="entry name" value="ZINC_FINGER_C2H2_1"/>
    <property type="match status" value="1"/>
</dbReference>
<organism evidence="2 3">
    <name type="scientific">Protopolystoma xenopodis</name>
    <dbReference type="NCBI Taxonomy" id="117903"/>
    <lineage>
        <taxon>Eukaryota</taxon>
        <taxon>Metazoa</taxon>
        <taxon>Spiralia</taxon>
        <taxon>Lophotrochozoa</taxon>
        <taxon>Platyhelminthes</taxon>
        <taxon>Monogenea</taxon>
        <taxon>Polyopisthocotylea</taxon>
        <taxon>Polystomatidea</taxon>
        <taxon>Polystomatidae</taxon>
        <taxon>Protopolystoma</taxon>
    </lineage>
</organism>
<dbReference type="PANTHER" id="PTHR22938">
    <property type="entry name" value="ZINC FINGER PROTEIN 598"/>
    <property type="match status" value="1"/>
</dbReference>
<dbReference type="InterPro" id="IPR013087">
    <property type="entry name" value="Znf_C2H2_type"/>
</dbReference>
<dbReference type="PANTHER" id="PTHR22938:SF0">
    <property type="entry name" value="E3 UBIQUITIN-PROTEIN LIGASE ZNF598"/>
    <property type="match status" value="1"/>
</dbReference>
<gene>
    <name evidence="2" type="ORF">PXEA_LOCUS19665</name>
</gene>
<feature type="domain" description="C2H2-type" evidence="1">
    <location>
        <begin position="23"/>
        <end position="44"/>
    </location>
</feature>
<reference evidence="2" key="1">
    <citation type="submission" date="2018-11" db="EMBL/GenBank/DDBJ databases">
        <authorList>
            <consortium name="Pathogen Informatics"/>
        </authorList>
    </citation>
    <scope>NUCLEOTIDE SEQUENCE</scope>
</reference>
<accession>A0A448X2K3</accession>
<name>A0A448X2K3_9PLAT</name>